<sequence>MGLRRRRHAQDDASAAPAAAPASSSSAPAPKGRPHPAQGRPSRLRVLLFAAPLLGLWYLVFARRVGPKPLPAHYAICSPRDGQQVVTMDETDGGAHLRTQCIVVNEGVVVGRGSLKEIRSEWGDVETTGKGVGRGGGVRIYFLRKGETLLPGLIDAHAHVLQQGESATAVDLVGATSVTEVVDRIARFIASDPALQADKSRFILGLGWDQTRYSDTAGAFPTADDLERDPRLRGRPIYLKRIDVHALWVSRAVLALLPADLPLDVPGGEIVRSADGRPTGVFLDNAMPFITAVIPPWTTSSRMQFLRATALSMLQHGLTSVHDAALTPADVRFLRKLDEQGRLPVRIYGFVGCEPTNAWCGDDEGVERYEGDRFTVRAAKQFTDGALGSFGAAMHEPYSDAPSKKGFLITEEEELEPIIQKWIAKGFQVNSHGIGDRANTVVLDIYERALRNLTRADGRDPDSDDELRKTQKEVRFRVEHAQIMTQEDIKRMGRLGLIASFQPTHATSDMGYAEERLGPERIKGAYAWRSLLDAGAPYALGSDFPVESVNPFLGLYAATTRNWADKGREGDSPHGRGGWYPAERLTPLEALRGFTTSAAYASFAEHRVGVLSPGALADFIVVQGDPLDAPAEGAPGREEWETRLREMKVRSTVVGGRVMHGGF</sequence>
<dbReference type="PANTHER" id="PTHR22642:SF2">
    <property type="entry name" value="PROTEIN LONG AFTER FAR-RED 3"/>
    <property type="match status" value="1"/>
</dbReference>
<dbReference type="Pfam" id="PF07969">
    <property type="entry name" value="Amidohydro_3"/>
    <property type="match status" value="1"/>
</dbReference>
<dbReference type="PANTHER" id="PTHR22642">
    <property type="entry name" value="IMIDAZOLONEPROPIONASE"/>
    <property type="match status" value="1"/>
</dbReference>
<dbReference type="Gene3D" id="3.10.310.70">
    <property type="match status" value="1"/>
</dbReference>
<evidence type="ECO:0000259" key="3">
    <source>
        <dbReference type="Pfam" id="PF07969"/>
    </source>
</evidence>
<feature type="domain" description="Amidohydrolase 3" evidence="3">
    <location>
        <begin position="145"/>
        <end position="659"/>
    </location>
</feature>
<evidence type="ECO:0000313" key="5">
    <source>
        <dbReference type="Proteomes" id="UP000311382"/>
    </source>
</evidence>
<reference evidence="4 5" key="1">
    <citation type="submission" date="2019-03" db="EMBL/GenBank/DDBJ databases">
        <title>Rhodosporidium diobovatum UCD-FST 08-225 genome sequencing, assembly, and annotation.</title>
        <authorList>
            <person name="Fakankun I.U."/>
            <person name="Fristensky B."/>
            <person name="Levin D.B."/>
        </authorList>
    </citation>
    <scope>NUCLEOTIDE SEQUENCE [LARGE SCALE GENOMIC DNA]</scope>
    <source>
        <strain evidence="4 5">UCD-FST 08-225</strain>
    </source>
</reference>
<dbReference type="InterPro" id="IPR033932">
    <property type="entry name" value="YtcJ-like"/>
</dbReference>
<keyword evidence="5" id="KW-1185">Reference proteome</keyword>
<dbReference type="CDD" id="cd01300">
    <property type="entry name" value="YtcJ_like"/>
    <property type="match status" value="1"/>
</dbReference>
<feature type="transmembrane region" description="Helical" evidence="2">
    <location>
        <begin position="44"/>
        <end position="61"/>
    </location>
</feature>
<evidence type="ECO:0000256" key="2">
    <source>
        <dbReference type="SAM" id="Phobius"/>
    </source>
</evidence>
<protein>
    <submittedName>
        <fullName evidence="4">Amidohydrolase family-domain-containing protein</fullName>
    </submittedName>
</protein>
<feature type="region of interest" description="Disordered" evidence="1">
    <location>
        <begin position="1"/>
        <end position="40"/>
    </location>
</feature>
<keyword evidence="2" id="KW-0472">Membrane</keyword>
<dbReference type="Proteomes" id="UP000311382">
    <property type="component" value="Unassembled WGS sequence"/>
</dbReference>
<keyword evidence="4" id="KW-0378">Hydrolase</keyword>
<dbReference type="Gene3D" id="2.30.40.10">
    <property type="entry name" value="Urease, subunit C, domain 1"/>
    <property type="match status" value="1"/>
</dbReference>
<gene>
    <name evidence="4" type="ORF">DMC30DRAFT_418369</name>
</gene>
<evidence type="ECO:0000256" key="1">
    <source>
        <dbReference type="SAM" id="MobiDB-lite"/>
    </source>
</evidence>
<dbReference type="GO" id="GO:0016810">
    <property type="term" value="F:hydrolase activity, acting on carbon-nitrogen (but not peptide) bonds"/>
    <property type="evidence" value="ECO:0007669"/>
    <property type="project" value="InterPro"/>
</dbReference>
<dbReference type="EMBL" id="SOZI01000115">
    <property type="protein sequence ID" value="TNY18930.1"/>
    <property type="molecule type" value="Genomic_DNA"/>
</dbReference>
<dbReference type="SUPFAM" id="SSF51556">
    <property type="entry name" value="Metallo-dependent hydrolases"/>
    <property type="match status" value="1"/>
</dbReference>
<dbReference type="Gene3D" id="3.20.20.140">
    <property type="entry name" value="Metal-dependent hydrolases"/>
    <property type="match status" value="1"/>
</dbReference>
<keyword evidence="2" id="KW-1133">Transmembrane helix</keyword>
<dbReference type="OrthoDB" id="3501663at2759"/>
<dbReference type="InterPro" id="IPR032466">
    <property type="entry name" value="Metal_Hydrolase"/>
</dbReference>
<dbReference type="InterPro" id="IPR013108">
    <property type="entry name" value="Amidohydro_3"/>
</dbReference>
<comment type="caution">
    <text evidence="4">The sequence shown here is derived from an EMBL/GenBank/DDBJ whole genome shotgun (WGS) entry which is preliminary data.</text>
</comment>
<dbReference type="InterPro" id="IPR011059">
    <property type="entry name" value="Metal-dep_hydrolase_composite"/>
</dbReference>
<accession>A0A5C5FQ60</accession>
<feature type="compositionally biased region" description="Low complexity" evidence="1">
    <location>
        <begin position="13"/>
        <end position="30"/>
    </location>
</feature>
<dbReference type="STRING" id="5288.A0A5C5FQ60"/>
<evidence type="ECO:0000313" key="4">
    <source>
        <dbReference type="EMBL" id="TNY18930.1"/>
    </source>
</evidence>
<dbReference type="AlphaFoldDB" id="A0A5C5FQ60"/>
<keyword evidence="2" id="KW-0812">Transmembrane</keyword>
<organism evidence="4 5">
    <name type="scientific">Rhodotorula diobovata</name>
    <dbReference type="NCBI Taxonomy" id="5288"/>
    <lineage>
        <taxon>Eukaryota</taxon>
        <taxon>Fungi</taxon>
        <taxon>Dikarya</taxon>
        <taxon>Basidiomycota</taxon>
        <taxon>Pucciniomycotina</taxon>
        <taxon>Microbotryomycetes</taxon>
        <taxon>Sporidiobolales</taxon>
        <taxon>Sporidiobolaceae</taxon>
        <taxon>Rhodotorula</taxon>
    </lineage>
</organism>
<proteinExistence type="predicted"/>
<name>A0A5C5FQ60_9BASI</name>